<evidence type="ECO:0000313" key="2">
    <source>
        <dbReference type="Proteomes" id="UP000016842"/>
    </source>
</evidence>
<reference evidence="1 2" key="1">
    <citation type="journal article" date="2014" name="FEMS Microbiol. Lett.">
        <title>Genome sequencing analysis reveals virulence-related gene content of Ochrobactrum intermedium strain 229E, a urease-positive strain isolated from the human gastric niche.</title>
        <authorList>
            <person name="Kulkarni G.J."/>
            <person name="Shetty S."/>
            <person name="Dharne M.S."/>
            <person name="Shouche Y.S."/>
        </authorList>
    </citation>
    <scope>NUCLEOTIDE SEQUENCE [LARGE SCALE GENOMIC DNA]</scope>
    <source>
        <strain evidence="1 2">229E</strain>
    </source>
</reference>
<gene>
    <name evidence="1" type="ORF">Q644_01330</name>
</gene>
<dbReference type="EMBL" id="ASXJ01000010">
    <property type="protein sequence ID" value="ERM03525.1"/>
    <property type="molecule type" value="Genomic_DNA"/>
</dbReference>
<protein>
    <submittedName>
        <fullName evidence="1">Uncharacterized protein</fullName>
    </submittedName>
</protein>
<dbReference type="AlphaFoldDB" id="U4VC14"/>
<comment type="caution">
    <text evidence="1">The sequence shown here is derived from an EMBL/GenBank/DDBJ whole genome shotgun (WGS) entry which is preliminary data.</text>
</comment>
<evidence type="ECO:0000313" key="1">
    <source>
        <dbReference type="EMBL" id="ERM03525.1"/>
    </source>
</evidence>
<name>U4VC14_9HYPH</name>
<proteinExistence type="predicted"/>
<accession>U4VC14</accession>
<sequence>MGRIENIERFEGFMKRNALAAHNAAKTKE</sequence>
<organism evidence="1 2">
    <name type="scientific">Brucella intermedia 229E</name>
    <dbReference type="NCBI Taxonomy" id="1337887"/>
    <lineage>
        <taxon>Bacteria</taxon>
        <taxon>Pseudomonadati</taxon>
        <taxon>Pseudomonadota</taxon>
        <taxon>Alphaproteobacteria</taxon>
        <taxon>Hyphomicrobiales</taxon>
        <taxon>Brucellaceae</taxon>
        <taxon>Brucella/Ochrobactrum group</taxon>
        <taxon>Brucella</taxon>
    </lineage>
</organism>
<dbReference type="Proteomes" id="UP000016842">
    <property type="component" value="Unassembled WGS sequence"/>
</dbReference>